<evidence type="ECO:0000313" key="7">
    <source>
        <dbReference type="EMBL" id="KKN20758.1"/>
    </source>
</evidence>
<evidence type="ECO:0000256" key="3">
    <source>
        <dbReference type="ARBA" id="ARBA00022634"/>
    </source>
</evidence>
<evidence type="ECO:0000259" key="6">
    <source>
        <dbReference type="Pfam" id="PF12637"/>
    </source>
</evidence>
<dbReference type="EMBL" id="LAZR01003211">
    <property type="protein sequence ID" value="KKN20758.1"/>
    <property type="molecule type" value="Genomic_DNA"/>
</dbReference>
<comment type="similarity">
    <text evidence="1">Belongs to the ribonucleoside diphosphate reductase class-2 family.</text>
</comment>
<evidence type="ECO:0000256" key="5">
    <source>
        <dbReference type="ARBA" id="ARBA00047754"/>
    </source>
</evidence>
<organism evidence="7">
    <name type="scientific">marine sediment metagenome</name>
    <dbReference type="NCBI Taxonomy" id="412755"/>
    <lineage>
        <taxon>unclassified sequences</taxon>
        <taxon>metagenomes</taxon>
        <taxon>ecological metagenomes</taxon>
    </lineage>
</organism>
<evidence type="ECO:0000256" key="4">
    <source>
        <dbReference type="ARBA" id="ARBA00022741"/>
    </source>
</evidence>
<accession>A0A0F9RU37</accession>
<evidence type="ECO:0000256" key="2">
    <source>
        <dbReference type="ARBA" id="ARBA00012274"/>
    </source>
</evidence>
<protein>
    <recommendedName>
        <fullName evidence="2">ribonucleoside-diphosphate reductase</fullName>
        <ecNumber evidence="2">1.17.4.1</ecNumber>
    </recommendedName>
</protein>
<proteinExistence type="inferred from homology"/>
<name>A0A0F9RU37_9ZZZZ</name>
<gene>
    <name evidence="7" type="ORF">LCGC14_0932240</name>
</gene>
<dbReference type="GO" id="GO:0000166">
    <property type="term" value="F:nucleotide binding"/>
    <property type="evidence" value="ECO:0007669"/>
    <property type="project" value="UniProtKB-KW"/>
</dbReference>
<dbReference type="AlphaFoldDB" id="A0A0F9RU37"/>
<keyword evidence="3" id="KW-0237">DNA synthesis</keyword>
<comment type="caution">
    <text evidence="7">The sequence shown here is derived from an EMBL/GenBank/DDBJ whole genome shotgun (WGS) entry which is preliminary data.</text>
</comment>
<reference evidence="7" key="1">
    <citation type="journal article" date="2015" name="Nature">
        <title>Complex archaea that bridge the gap between prokaryotes and eukaryotes.</title>
        <authorList>
            <person name="Spang A."/>
            <person name="Saw J.H."/>
            <person name="Jorgensen S.L."/>
            <person name="Zaremba-Niedzwiedzka K."/>
            <person name="Martijn J."/>
            <person name="Lind A.E."/>
            <person name="van Eijk R."/>
            <person name="Schleper C."/>
            <person name="Guy L."/>
            <person name="Ettema T.J."/>
        </authorList>
    </citation>
    <scope>NUCLEOTIDE SEQUENCE</scope>
</reference>
<dbReference type="GO" id="GO:0004748">
    <property type="term" value="F:ribonucleoside-diphosphate reductase activity, thioredoxin disulfide as acceptor"/>
    <property type="evidence" value="ECO:0007669"/>
    <property type="project" value="UniProtKB-EC"/>
</dbReference>
<keyword evidence="4" id="KW-0547">Nucleotide-binding</keyword>
<dbReference type="GO" id="GO:0071897">
    <property type="term" value="P:DNA biosynthetic process"/>
    <property type="evidence" value="ECO:0007669"/>
    <property type="project" value="UniProtKB-KW"/>
</dbReference>
<dbReference type="Pfam" id="PF12637">
    <property type="entry name" value="TSCPD"/>
    <property type="match status" value="1"/>
</dbReference>
<sequence>MAEKKSTAETPLKPAYKVPITRDEILSFRARTREDSADNLSDTATVAQRELDVLCNGALDLLDANEKLREQISVKAAKTIGVVQRERLPPERDSITKKFYVGPGEDGEGYLIVGMYPDGRVGEIFVSMDKQGSTVSGFIDCWSIAVSMLLQLGVPLKTIVQKFRGMQFKPAGITQDEFIAKSPVDYVCCWLAKRFPEQTGDE</sequence>
<evidence type="ECO:0000256" key="1">
    <source>
        <dbReference type="ARBA" id="ARBA00007405"/>
    </source>
</evidence>
<dbReference type="InterPro" id="IPR024434">
    <property type="entry name" value="TSCPD_dom"/>
</dbReference>
<dbReference type="EC" id="1.17.4.1" evidence="2"/>
<comment type="catalytic activity">
    <reaction evidence="5">
        <text>a 2'-deoxyribonucleoside 5'-diphosphate + [thioredoxin]-disulfide + H2O = a ribonucleoside 5'-diphosphate + [thioredoxin]-dithiol</text>
        <dbReference type="Rhea" id="RHEA:23252"/>
        <dbReference type="Rhea" id="RHEA-COMP:10698"/>
        <dbReference type="Rhea" id="RHEA-COMP:10700"/>
        <dbReference type="ChEBI" id="CHEBI:15377"/>
        <dbReference type="ChEBI" id="CHEBI:29950"/>
        <dbReference type="ChEBI" id="CHEBI:50058"/>
        <dbReference type="ChEBI" id="CHEBI:57930"/>
        <dbReference type="ChEBI" id="CHEBI:73316"/>
        <dbReference type="EC" id="1.17.4.1"/>
    </reaction>
</comment>
<feature type="domain" description="TSCPD" evidence="6">
    <location>
        <begin position="89"/>
        <end position="193"/>
    </location>
</feature>